<evidence type="ECO:0000313" key="4">
    <source>
        <dbReference type="Proteomes" id="UP000652231"/>
    </source>
</evidence>
<organism evidence="3 4">
    <name type="scientific">Planktosalinus lacus</name>
    <dbReference type="NCBI Taxonomy" id="1526573"/>
    <lineage>
        <taxon>Bacteria</taxon>
        <taxon>Pseudomonadati</taxon>
        <taxon>Bacteroidota</taxon>
        <taxon>Flavobacteriia</taxon>
        <taxon>Flavobacteriales</taxon>
        <taxon>Flavobacteriaceae</taxon>
        <taxon>Planktosalinus</taxon>
    </lineage>
</organism>
<dbReference type="PANTHER" id="PTHR30336:SF20">
    <property type="entry name" value="DUF218 DOMAIN-CONTAINING PROTEIN"/>
    <property type="match status" value="1"/>
</dbReference>
<dbReference type="Proteomes" id="UP000652231">
    <property type="component" value="Unassembled WGS sequence"/>
</dbReference>
<dbReference type="AlphaFoldDB" id="A0A8J2V7Q8"/>
<dbReference type="CDD" id="cd06259">
    <property type="entry name" value="YdcF-like"/>
    <property type="match status" value="1"/>
</dbReference>
<comment type="caution">
    <text evidence="3">The sequence shown here is derived from an EMBL/GenBank/DDBJ whole genome shotgun (WGS) entry which is preliminary data.</text>
</comment>
<keyword evidence="1" id="KW-0472">Membrane</keyword>
<accession>A0A8J2V7Q8</accession>
<reference evidence="3" key="2">
    <citation type="submission" date="2020-09" db="EMBL/GenBank/DDBJ databases">
        <authorList>
            <person name="Sun Q."/>
            <person name="Zhou Y."/>
        </authorList>
    </citation>
    <scope>NUCLEOTIDE SEQUENCE</scope>
    <source>
        <strain evidence="3">CGMCC 1.12924</strain>
    </source>
</reference>
<dbReference type="InterPro" id="IPR003848">
    <property type="entry name" value="DUF218"/>
</dbReference>
<dbReference type="InterPro" id="IPR051599">
    <property type="entry name" value="Cell_Envelope_Assoc"/>
</dbReference>
<dbReference type="EMBL" id="BMGK01000001">
    <property type="protein sequence ID" value="GGD81882.1"/>
    <property type="molecule type" value="Genomic_DNA"/>
</dbReference>
<evidence type="ECO:0000259" key="2">
    <source>
        <dbReference type="Pfam" id="PF02698"/>
    </source>
</evidence>
<feature type="domain" description="DUF218" evidence="2">
    <location>
        <begin position="54"/>
        <end position="174"/>
    </location>
</feature>
<feature type="transmembrane region" description="Helical" evidence="1">
    <location>
        <begin position="12"/>
        <end position="36"/>
    </location>
</feature>
<protein>
    <submittedName>
        <fullName evidence="3">Protein SanA</fullName>
    </submittedName>
</protein>
<dbReference type="Pfam" id="PF02698">
    <property type="entry name" value="DUF218"/>
    <property type="match status" value="1"/>
</dbReference>
<gene>
    <name evidence="3" type="ORF">GCM10011312_02800</name>
</gene>
<proteinExistence type="predicted"/>
<dbReference type="GO" id="GO:0005886">
    <property type="term" value="C:plasma membrane"/>
    <property type="evidence" value="ECO:0007669"/>
    <property type="project" value="TreeGrafter"/>
</dbReference>
<evidence type="ECO:0000256" key="1">
    <source>
        <dbReference type="SAM" id="Phobius"/>
    </source>
</evidence>
<reference evidence="3" key="1">
    <citation type="journal article" date="2014" name="Int. J. Syst. Evol. Microbiol.">
        <title>Complete genome sequence of Corynebacterium casei LMG S-19264T (=DSM 44701T), isolated from a smear-ripened cheese.</title>
        <authorList>
            <consortium name="US DOE Joint Genome Institute (JGI-PGF)"/>
            <person name="Walter F."/>
            <person name="Albersmeier A."/>
            <person name="Kalinowski J."/>
            <person name="Ruckert C."/>
        </authorList>
    </citation>
    <scope>NUCLEOTIDE SEQUENCE</scope>
    <source>
        <strain evidence="3">CGMCC 1.12924</strain>
    </source>
</reference>
<dbReference type="RefSeq" id="WP_188438721.1">
    <property type="nucleotide sequence ID" value="NZ_BMGK01000001.1"/>
</dbReference>
<name>A0A8J2V7Q8_9FLAO</name>
<evidence type="ECO:0000313" key="3">
    <source>
        <dbReference type="EMBL" id="GGD81882.1"/>
    </source>
</evidence>
<sequence>MKLKPIFRKIGYTIALVFIVLVAVLILSDVLISGYAKEKTFNDVASIPKNKVGVVLGTSKYLKGGTINLYYQYRIDAVAKLFNSGKIDFVLISGDNRYRSYNEPQTFKNDLVKKGVPENKIFLDYAGFRTLDSMVRAKEIFGQESITVISQQFHNERAVYIAEKRGLRAIGFNAKDVKLRSGIKVKVREYFARVKVFSDLIFSKQPHFLGEQIEIN</sequence>
<keyword evidence="1" id="KW-0812">Transmembrane</keyword>
<dbReference type="PANTHER" id="PTHR30336">
    <property type="entry name" value="INNER MEMBRANE PROTEIN, PROBABLE PERMEASE"/>
    <property type="match status" value="1"/>
</dbReference>
<keyword evidence="1" id="KW-1133">Transmembrane helix</keyword>
<keyword evidence="4" id="KW-1185">Reference proteome</keyword>